<feature type="compositionally biased region" description="Low complexity" evidence="13">
    <location>
        <begin position="1"/>
        <end position="10"/>
    </location>
</feature>
<dbReference type="Gene3D" id="1.20.140.10">
    <property type="entry name" value="Butyryl-CoA Dehydrogenase, subunit A, domain 3"/>
    <property type="match status" value="4"/>
</dbReference>
<feature type="region of interest" description="Disordered" evidence="13">
    <location>
        <begin position="1"/>
        <end position="24"/>
    </location>
</feature>
<dbReference type="Pfam" id="PF03195">
    <property type="entry name" value="LOB"/>
    <property type="match status" value="1"/>
</dbReference>
<dbReference type="InterPro" id="IPR046373">
    <property type="entry name" value="Acyl-CoA_Oxase/DH_mid-dom_sf"/>
</dbReference>
<protein>
    <recommendedName>
        <fullName evidence="6">acyl-CoA oxidase</fullName>
        <ecNumber evidence="6">1.3.3.6</ecNumber>
    </recommendedName>
</protein>
<keyword evidence="7" id="KW-0285">Flavoprotein</keyword>
<dbReference type="InterPro" id="IPR002655">
    <property type="entry name" value="Acyl-CoA_oxidase_C"/>
</dbReference>
<dbReference type="PROSITE" id="PS50891">
    <property type="entry name" value="LOB"/>
    <property type="match status" value="1"/>
</dbReference>
<dbReference type="EC" id="1.3.3.6" evidence="6"/>
<feature type="domain" description="LOB" evidence="14">
    <location>
        <begin position="26"/>
        <end position="127"/>
    </location>
</feature>
<evidence type="ECO:0000256" key="8">
    <source>
        <dbReference type="ARBA" id="ARBA00022827"/>
    </source>
</evidence>
<dbReference type="InterPro" id="IPR036250">
    <property type="entry name" value="AcylCo_DH-like_C"/>
</dbReference>
<dbReference type="Pfam" id="PF02770">
    <property type="entry name" value="Acyl-CoA_dh_M"/>
    <property type="match status" value="2"/>
</dbReference>
<dbReference type="SUPFAM" id="SSF56645">
    <property type="entry name" value="Acyl-CoA dehydrogenase NM domain-like"/>
    <property type="match status" value="2"/>
</dbReference>
<dbReference type="Gene3D" id="2.40.110.10">
    <property type="entry name" value="Butyryl-CoA Dehydrogenase, subunit A, domain 2"/>
    <property type="match status" value="2"/>
</dbReference>
<keyword evidence="16" id="KW-1185">Reference proteome</keyword>
<keyword evidence="12" id="KW-0576">Peroxisome</keyword>
<dbReference type="InterPro" id="IPR004883">
    <property type="entry name" value="LOB"/>
</dbReference>
<keyword evidence="11" id="KW-0443">Lipid metabolism</keyword>
<evidence type="ECO:0000256" key="5">
    <source>
        <dbReference type="ARBA" id="ARBA00006288"/>
    </source>
</evidence>
<dbReference type="InterPro" id="IPR006091">
    <property type="entry name" value="Acyl-CoA_Oxase/DH_mid-dom"/>
</dbReference>
<dbReference type="Pfam" id="PF22924">
    <property type="entry name" value="ACOX_C_alpha1"/>
    <property type="match status" value="2"/>
</dbReference>
<evidence type="ECO:0000313" key="16">
    <source>
        <dbReference type="Proteomes" id="UP001408789"/>
    </source>
</evidence>
<gene>
    <name evidence="15" type="ORF">SSX86_027908</name>
</gene>
<dbReference type="GO" id="GO:0003997">
    <property type="term" value="F:acyl-CoA oxidase activity"/>
    <property type="evidence" value="ECO:0007669"/>
    <property type="project" value="UniProtKB-EC"/>
</dbReference>
<evidence type="ECO:0000256" key="4">
    <source>
        <dbReference type="ARBA" id="ARBA00005474"/>
    </source>
</evidence>
<name>A0AAP0C6Y6_9ASTR</name>
<dbReference type="Pfam" id="PF01756">
    <property type="entry name" value="ACOX"/>
    <property type="match status" value="2"/>
</dbReference>
<organism evidence="15 16">
    <name type="scientific">Deinandra increscens subsp. villosa</name>
    <dbReference type="NCBI Taxonomy" id="3103831"/>
    <lineage>
        <taxon>Eukaryota</taxon>
        <taxon>Viridiplantae</taxon>
        <taxon>Streptophyta</taxon>
        <taxon>Embryophyta</taxon>
        <taxon>Tracheophyta</taxon>
        <taxon>Spermatophyta</taxon>
        <taxon>Magnoliopsida</taxon>
        <taxon>eudicotyledons</taxon>
        <taxon>Gunneridae</taxon>
        <taxon>Pentapetalae</taxon>
        <taxon>asterids</taxon>
        <taxon>campanulids</taxon>
        <taxon>Asterales</taxon>
        <taxon>Asteraceae</taxon>
        <taxon>Asteroideae</taxon>
        <taxon>Heliantheae alliance</taxon>
        <taxon>Madieae</taxon>
        <taxon>Madiinae</taxon>
        <taxon>Deinandra</taxon>
    </lineage>
</organism>
<dbReference type="FunFam" id="1.20.140.10:FF:000007">
    <property type="entry name" value="Acyl-coenzyme A oxidase"/>
    <property type="match status" value="2"/>
</dbReference>
<evidence type="ECO:0000313" key="15">
    <source>
        <dbReference type="EMBL" id="KAK9051281.1"/>
    </source>
</evidence>
<reference evidence="15 16" key="1">
    <citation type="submission" date="2024-04" db="EMBL/GenBank/DDBJ databases">
        <title>The reference genome of an endangered Asteraceae, Deinandra increscens subsp. villosa, native to the Central Coast of California.</title>
        <authorList>
            <person name="Guilliams M."/>
            <person name="Hasenstab-Lehman K."/>
            <person name="Meyer R."/>
            <person name="Mcevoy S."/>
        </authorList>
    </citation>
    <scope>NUCLEOTIDE SEQUENCE [LARGE SCALE GENOMIC DNA]</scope>
    <source>
        <tissue evidence="15">Leaf</tissue>
    </source>
</reference>
<dbReference type="Proteomes" id="UP001408789">
    <property type="component" value="Unassembled WGS sequence"/>
</dbReference>
<evidence type="ECO:0000256" key="10">
    <source>
        <dbReference type="ARBA" id="ARBA00023002"/>
    </source>
</evidence>
<evidence type="ECO:0000256" key="9">
    <source>
        <dbReference type="ARBA" id="ARBA00022832"/>
    </source>
</evidence>
<dbReference type="GO" id="GO:0033540">
    <property type="term" value="P:fatty acid beta-oxidation using acyl-CoA oxidase"/>
    <property type="evidence" value="ECO:0007669"/>
    <property type="project" value="TreeGrafter"/>
</dbReference>
<dbReference type="GO" id="GO:0005777">
    <property type="term" value="C:peroxisome"/>
    <property type="evidence" value="ECO:0007669"/>
    <property type="project" value="UniProtKB-SubCell"/>
</dbReference>
<keyword evidence="9" id="KW-0276">Fatty acid metabolism</keyword>
<dbReference type="InterPro" id="IPR055060">
    <property type="entry name" value="ACOX_C_alpha1"/>
</dbReference>
<dbReference type="PANTHER" id="PTHR10909:SF352">
    <property type="entry name" value="ACYL-COENZYME A OXIDASE-LIKE PROTEIN"/>
    <property type="match status" value="1"/>
</dbReference>
<evidence type="ECO:0000256" key="2">
    <source>
        <dbReference type="ARBA" id="ARBA00001974"/>
    </source>
</evidence>
<evidence type="ECO:0000259" key="14">
    <source>
        <dbReference type="PROSITE" id="PS50891"/>
    </source>
</evidence>
<dbReference type="PANTHER" id="PTHR10909">
    <property type="entry name" value="ELECTRON TRANSPORT OXIDOREDUCTASE"/>
    <property type="match status" value="1"/>
</dbReference>
<evidence type="ECO:0000256" key="1">
    <source>
        <dbReference type="ARBA" id="ARBA00001201"/>
    </source>
</evidence>
<comment type="subcellular location">
    <subcellularLocation>
        <location evidence="3">Peroxisome</location>
    </subcellularLocation>
</comment>
<comment type="catalytic activity">
    <reaction evidence="1">
        <text>a 2,3-saturated acyl-CoA + O2 = a (2E)-enoyl-CoA + H2O2</text>
        <dbReference type="Rhea" id="RHEA:38959"/>
        <dbReference type="ChEBI" id="CHEBI:15379"/>
        <dbReference type="ChEBI" id="CHEBI:16240"/>
        <dbReference type="ChEBI" id="CHEBI:58856"/>
        <dbReference type="ChEBI" id="CHEBI:65111"/>
        <dbReference type="EC" id="1.3.3.6"/>
    </reaction>
</comment>
<comment type="similarity">
    <text evidence="5">Belongs to the acyl-CoA oxidase family.</text>
</comment>
<evidence type="ECO:0000256" key="7">
    <source>
        <dbReference type="ARBA" id="ARBA00022630"/>
    </source>
</evidence>
<comment type="caution">
    <text evidence="15">The sequence shown here is derived from an EMBL/GenBank/DDBJ whole genome shotgun (WGS) entry which is preliminary data.</text>
</comment>
<evidence type="ECO:0000256" key="12">
    <source>
        <dbReference type="ARBA" id="ARBA00023140"/>
    </source>
</evidence>
<comment type="similarity">
    <text evidence="4">Belongs to the LOB domain-containing protein family.</text>
</comment>
<evidence type="ECO:0000256" key="13">
    <source>
        <dbReference type="SAM" id="MobiDB-lite"/>
    </source>
</evidence>
<evidence type="ECO:0000256" key="6">
    <source>
        <dbReference type="ARBA" id="ARBA00012870"/>
    </source>
</evidence>
<evidence type="ECO:0000256" key="11">
    <source>
        <dbReference type="ARBA" id="ARBA00023098"/>
    </source>
</evidence>
<dbReference type="GO" id="GO:0071949">
    <property type="term" value="F:FAD binding"/>
    <property type="evidence" value="ECO:0007669"/>
    <property type="project" value="InterPro"/>
</dbReference>
<accession>A0AAP0C6Y6</accession>
<dbReference type="SUPFAM" id="SSF47203">
    <property type="entry name" value="Acyl-CoA dehydrogenase C-terminal domain-like"/>
    <property type="match status" value="4"/>
</dbReference>
<evidence type="ECO:0000256" key="3">
    <source>
        <dbReference type="ARBA" id="ARBA00004275"/>
    </source>
</evidence>
<keyword evidence="10" id="KW-0560">Oxidoreductase</keyword>
<dbReference type="GO" id="GO:0055088">
    <property type="term" value="P:lipid homeostasis"/>
    <property type="evidence" value="ECO:0007669"/>
    <property type="project" value="TreeGrafter"/>
</dbReference>
<dbReference type="InterPro" id="IPR009100">
    <property type="entry name" value="AcylCoA_DH/oxidase_NM_dom_sf"/>
</dbReference>
<dbReference type="FunFam" id="2.40.110.10:FF:000005">
    <property type="entry name" value="Acyl-coenzyme A oxidase"/>
    <property type="match status" value="2"/>
</dbReference>
<proteinExistence type="inferred from homology"/>
<dbReference type="EMBL" id="JBCNJP010000027">
    <property type="protein sequence ID" value="KAK9051281.1"/>
    <property type="molecule type" value="Genomic_DNA"/>
</dbReference>
<comment type="cofactor">
    <cofactor evidence="2">
        <name>FAD</name>
        <dbReference type="ChEBI" id="CHEBI:57692"/>
    </cofactor>
</comment>
<dbReference type="FunFam" id="1.20.140.10:FF:000010">
    <property type="entry name" value="Acyl-coenzyme A oxidase"/>
    <property type="match status" value="2"/>
</dbReference>
<dbReference type="InterPro" id="IPR012258">
    <property type="entry name" value="Acyl-CoA_oxidase"/>
</dbReference>
<keyword evidence="8" id="KW-0274">FAD</keyword>
<sequence length="1555" mass="174859">MQNSHNATPSSSPPSPTTANGGGGVPACASCRHQRKKCTGKCILAPFFPAEKTQEFQAVHKVFGVSNVTKLVKDLSREDGKKAVDSLIWEANCRLNDPVLGPLGEFQRVCEELKYYKSQYQVANNNNLRQVPVTQGAVFLYKTSTNFLLLNSTIWIPSSSSSMDRVNFRTQVLTRHLNNHHNPATNLLHPAPCLNYFPPELQEPPSDFDTKSLRRLLDRGSVDEIDYVFGLMIRSDLFCRRERGGKVFVSPDFDESMEKQREMTMRRIGYLREEGVFDGWLTRKGPEAELSGFARANSCGVFDHSLGIKLGVHFFLWGGAIQFMGTKRHHDKWLKPTETYEVKGCFAMSELGHGSNVRGIETVTRYDVSSSEFIINTPCESAQKYWIGGAANHATHAVVFSQLEINGVNQGVHAFIAQIRDENGKICQNVRIADCGHKIGLNGVDNGRIWFDNLRIPRENLLNSVADVSPDGRYLSAIKDPLQRFAAFMAPLTSGRVTIAASSMNTTKKGLATAVRYSLSRRAFSMKPNEPEVLLLNYPSHQRRLLPLIAKTYALSFASEYLKTIYVKRTPESIKTVHVVSSALKATLTWHSMRTLQECREACGGQGLKTENHVGQLKSEYDVQLTFEGDNNVLMQQVSKALFVEFLAAKKKGKPVKGLGLEHLNKPAPVIPSNLTSSILRTTQFQTDIFSLRERDLLHRFVTEVTQRQAQGESKEHVFTVTYQIAEDLGRAFSDRLVLQTFLDVEATVPAGSLKNVLGLMRSMYTTIVMEEDVSFLRYGYLSTDNAAVVRKEVMKLCSELRPHALPLVSSFGIPDALLGPIGFDWIGANSWSSLLSSTPHSRPFYNYHPDTNHHLKYILFIPSFTSSMDRVNFRTKVLTGHLKNHHNPTEDLLRTAQCVMYSPPELSEPPSDFNMKSLRKLLDRESMDEIDYVFNLMIRSDLFCPRERGGKVFISPDYNRSMEHQREMTMRRIDYLREQGAFDGWLTRRGSYAELSGFTRANTLGVFDHSLGIKIGVQFFLWGGAIQYMGTKRHHDKWLKPTETYEIKGCFAMTELGHGSNVRGIETITRYDASTQEFIITTPCESAQKYWIGAAVNHATHAVVFSQLEINDVNQGVHAFIAQIRDANGSICPNVRIADCGHKIGLNGVDNGRIWFDNLRIPRENLLNSVADVSPDGQYMSAIKDPDQRFAAFLAPLLSGRVTIAAASMNITKLGLAIAIRYSMSRRAFSIQPNEPEVLLLDYPSHQRRLLPLVAKTYALSFAAEYLKNIYVKRTSKSIKTVHVVSSALKATLTWHGIRTLQECREACGGQGLKTENHVGHLKSEFDVHLTLEGDNNVLMQQISKALLKEILVAKRRNKPVKGLGLEHLNKPAPIIPFRLTSSTLRTAQFQTDIFCLRERDLLHRFETEVSQRESQGESREHIFTVTYQMAEDLGRAFSDRLVLQTFLDVEATVPAGSLKNVLALMRSMYTTIVMEEDVSFLRYGYLSIDNAAVVRKEVMQLCSELRPHALALVTSFGIPDALLGPIAFNWIDANAWSSVEDNNMMFPFFTNML</sequence>
<dbReference type="GO" id="GO:0005504">
    <property type="term" value="F:fatty acid binding"/>
    <property type="evidence" value="ECO:0007669"/>
    <property type="project" value="TreeGrafter"/>
</dbReference>